<dbReference type="RefSeq" id="WP_066790365.1">
    <property type="nucleotide sequence ID" value="NZ_LWQS01000082.1"/>
</dbReference>
<evidence type="ECO:0000256" key="2">
    <source>
        <dbReference type="ARBA" id="ARBA00022862"/>
    </source>
</evidence>
<dbReference type="GO" id="GO:0008379">
    <property type="term" value="F:thioredoxin peroxidase activity"/>
    <property type="evidence" value="ECO:0007669"/>
    <property type="project" value="InterPro"/>
</dbReference>
<organism evidence="7 8">
    <name type="scientific">Chloroflexus islandicus</name>
    <dbReference type="NCBI Taxonomy" id="1707952"/>
    <lineage>
        <taxon>Bacteria</taxon>
        <taxon>Bacillati</taxon>
        <taxon>Chloroflexota</taxon>
        <taxon>Chloroflexia</taxon>
        <taxon>Chloroflexales</taxon>
        <taxon>Chloroflexineae</taxon>
        <taxon>Chloroflexaceae</taxon>
        <taxon>Chloroflexus</taxon>
    </lineage>
</organism>
<dbReference type="CDD" id="cd03014">
    <property type="entry name" value="PRX_Atyp2cys"/>
    <property type="match status" value="1"/>
</dbReference>
<dbReference type="NCBIfam" id="NF001808">
    <property type="entry name" value="PRK00522.1"/>
    <property type="match status" value="1"/>
</dbReference>
<dbReference type="STRING" id="1707952.A6A03_03840"/>
<protein>
    <submittedName>
        <fullName evidence="7">2-Cys peroxiredoxin</fullName>
    </submittedName>
</protein>
<gene>
    <name evidence="7" type="ORF">A6A03_03840</name>
</gene>
<dbReference type="InterPro" id="IPR013766">
    <property type="entry name" value="Thioredoxin_domain"/>
</dbReference>
<dbReference type="Proteomes" id="UP000078287">
    <property type="component" value="Unassembled WGS sequence"/>
</dbReference>
<evidence type="ECO:0000256" key="3">
    <source>
        <dbReference type="ARBA" id="ARBA00023002"/>
    </source>
</evidence>
<dbReference type="EMBL" id="LWQS01000082">
    <property type="protein sequence ID" value="OAN42858.1"/>
    <property type="molecule type" value="Genomic_DNA"/>
</dbReference>
<accession>A0A178M5L9</accession>
<evidence type="ECO:0000313" key="8">
    <source>
        <dbReference type="Proteomes" id="UP000078287"/>
    </source>
</evidence>
<keyword evidence="2" id="KW-0049">Antioxidant</keyword>
<keyword evidence="3" id="KW-0560">Oxidoreductase</keyword>
<comment type="caution">
    <text evidence="7">The sequence shown here is derived from an EMBL/GenBank/DDBJ whole genome shotgun (WGS) entry which is preliminary data.</text>
</comment>
<dbReference type="OrthoDB" id="9781543at2"/>
<dbReference type="PROSITE" id="PS01265">
    <property type="entry name" value="TPX"/>
    <property type="match status" value="1"/>
</dbReference>
<keyword evidence="8" id="KW-1185">Reference proteome</keyword>
<dbReference type="AlphaFoldDB" id="A0A178M5L9"/>
<dbReference type="PANTHER" id="PTHR43110">
    <property type="entry name" value="THIOL PEROXIDASE"/>
    <property type="match status" value="1"/>
</dbReference>
<evidence type="ECO:0000256" key="1">
    <source>
        <dbReference type="ARBA" id="ARBA00022559"/>
    </source>
</evidence>
<dbReference type="PROSITE" id="PS51352">
    <property type="entry name" value="THIOREDOXIN_2"/>
    <property type="match status" value="1"/>
</dbReference>
<evidence type="ECO:0000259" key="6">
    <source>
        <dbReference type="PROSITE" id="PS51352"/>
    </source>
</evidence>
<evidence type="ECO:0000256" key="4">
    <source>
        <dbReference type="ARBA" id="ARBA00023157"/>
    </source>
</evidence>
<dbReference type="InterPro" id="IPR013740">
    <property type="entry name" value="Redoxin"/>
</dbReference>
<proteinExistence type="predicted"/>
<dbReference type="InterPro" id="IPR050455">
    <property type="entry name" value="Tpx_Peroxidase_subfamily"/>
</dbReference>
<keyword evidence="4" id="KW-1015">Disulfide bond</keyword>
<name>A0A178M5L9_9CHLR</name>
<sequence length="171" mass="18546">MTIERPEAFVFFGPQTVVGPELKPGDKAPDFKLVNSKLKEVTLADFAGKPLLISVVPSLDTGVCSKQTTRFNEEAARLAGQANFITVSADLPFAQARWCGANNADAIQTLSDHRDMSFGAAYGTYVPAFRIEQRAVFVVDSEGVIRYSEYVPVAGQEPNYDAALEALKALL</sequence>
<feature type="domain" description="Thioredoxin" evidence="6">
    <location>
        <begin position="22"/>
        <end position="171"/>
    </location>
</feature>
<dbReference type="InterPro" id="IPR018219">
    <property type="entry name" value="Tpx_CS"/>
</dbReference>
<dbReference type="InterPro" id="IPR002065">
    <property type="entry name" value="TPX"/>
</dbReference>
<dbReference type="Pfam" id="PF08534">
    <property type="entry name" value="Redoxin"/>
    <property type="match status" value="1"/>
</dbReference>
<evidence type="ECO:0000256" key="5">
    <source>
        <dbReference type="ARBA" id="ARBA00023284"/>
    </source>
</evidence>
<dbReference type="PANTHER" id="PTHR43110:SF1">
    <property type="entry name" value="THIOL PEROXIDASE"/>
    <property type="match status" value="1"/>
</dbReference>
<dbReference type="SUPFAM" id="SSF52833">
    <property type="entry name" value="Thioredoxin-like"/>
    <property type="match status" value="1"/>
</dbReference>
<dbReference type="InterPro" id="IPR036249">
    <property type="entry name" value="Thioredoxin-like_sf"/>
</dbReference>
<keyword evidence="5" id="KW-0676">Redox-active center</keyword>
<keyword evidence="1" id="KW-0575">Peroxidase</keyword>
<evidence type="ECO:0000313" key="7">
    <source>
        <dbReference type="EMBL" id="OAN42858.1"/>
    </source>
</evidence>
<reference evidence="7 8" key="1">
    <citation type="submission" date="2016-04" db="EMBL/GenBank/DDBJ databases">
        <title>Chloroflexus islandicus sp. nov., a thermophilic filamentous anoxygenic phototrophic bacterium from geyser Strokkur (Iceland).</title>
        <authorList>
            <person name="Gaisin V.A."/>
            <person name="Kalashnikov A.M."/>
            <person name="Sukhacheva M.V."/>
            <person name="Grouzdev D.S."/>
            <person name="Ivanov T.M."/>
            <person name="Kuznetsov B."/>
            <person name="Gorlenko V.M."/>
        </authorList>
    </citation>
    <scope>NUCLEOTIDE SEQUENCE [LARGE SCALE GENOMIC DNA]</scope>
    <source>
        <strain evidence="8">isl-2</strain>
    </source>
</reference>
<dbReference type="Gene3D" id="3.40.30.10">
    <property type="entry name" value="Glutaredoxin"/>
    <property type="match status" value="1"/>
</dbReference>